<dbReference type="Gene3D" id="3.40.50.2000">
    <property type="entry name" value="Glycogen Phosphorylase B"/>
    <property type="match status" value="2"/>
</dbReference>
<dbReference type="Pfam" id="PF00201">
    <property type="entry name" value="UDPGT"/>
    <property type="match status" value="1"/>
</dbReference>
<dbReference type="STRING" id="105231.A0A1Y1INQ3"/>
<evidence type="ECO:0000313" key="6">
    <source>
        <dbReference type="Proteomes" id="UP000054558"/>
    </source>
</evidence>
<dbReference type="InterPro" id="IPR002213">
    <property type="entry name" value="UDP_glucos_trans"/>
</dbReference>
<keyword evidence="6" id="KW-1185">Reference proteome</keyword>
<keyword evidence="3" id="KW-0472">Membrane</keyword>
<evidence type="ECO:0000256" key="1">
    <source>
        <dbReference type="ARBA" id="ARBA00022676"/>
    </source>
</evidence>
<keyword evidence="2 5" id="KW-0808">Transferase</keyword>
<evidence type="ECO:0000313" key="5">
    <source>
        <dbReference type="EMBL" id="GAQ90247.1"/>
    </source>
</evidence>
<dbReference type="CDD" id="cd03784">
    <property type="entry name" value="GT1_Gtf-like"/>
    <property type="match status" value="1"/>
</dbReference>
<evidence type="ECO:0000256" key="4">
    <source>
        <dbReference type="SAM" id="SignalP"/>
    </source>
</evidence>
<keyword evidence="1" id="KW-0328">Glycosyltransferase</keyword>
<dbReference type="PANTHER" id="PTHR48043:SF145">
    <property type="entry name" value="FI06409P-RELATED"/>
    <property type="match status" value="1"/>
</dbReference>
<dbReference type="Proteomes" id="UP000054558">
    <property type="component" value="Unassembled WGS sequence"/>
</dbReference>
<keyword evidence="4" id="KW-0732">Signal</keyword>
<dbReference type="GO" id="GO:0008194">
    <property type="term" value="F:UDP-glycosyltransferase activity"/>
    <property type="evidence" value="ECO:0000318"/>
    <property type="project" value="GO_Central"/>
</dbReference>
<evidence type="ECO:0000256" key="2">
    <source>
        <dbReference type="ARBA" id="ARBA00022679"/>
    </source>
</evidence>
<gene>
    <name evidence="5" type="ORF">KFL_006180040</name>
</gene>
<dbReference type="InterPro" id="IPR050271">
    <property type="entry name" value="UDP-glycosyltransferase"/>
</dbReference>
<sequence>MCSANCLGRQAFLTLLAILVFLSNFANTYAAPVNARFKTLGPKDELPRLTVYVISPPFAGHYIPLLSIASELHLRGHNVTFLAQVQRDNEDVPKRSVSEAGIAFRALGFTPLNKTELEDIVNQTRSGTNLLGAVKHFSEADTSAYVDLDKLLTHEPHPDVLVVCNVYRGMGTSIYRKHGIPVVLNYMLENYFWRPHWPYPVLGSGLSDRMTFPQRLKNELVSFVNSYLIEPYLVRTHIPETLRKHGLNPRNGLRTIFDMHGMPSILNAAPGFDFPAPLPPNVIQTGPLTVPTMQAFPKPLQAWLDSKPVKSVVLVSLGTVNVIDERIARLIVEGLGATRVNVLWALRGVYQETLAGLNVPSTFRLKEWIPQRAVLAHRAVAAMVTHCGNNGVQEALANAVPPVGIPFVADQTDVGARLAAAGFPVLNLATVTPSELTSAVQKVTSAGPDGVNEYQQKAQRLARIFRAYGGVEKAADFVEHIAEVGSDHLQMAGLSMPWYVRHRYDTGLFLLVLVGLLLLGVVKLFTGVYKGFRALVSNKNKTD</sequence>
<dbReference type="OMA" id="TPGESMG"/>
<dbReference type="SUPFAM" id="SSF53756">
    <property type="entry name" value="UDP-Glycosyltransferase/glycogen phosphorylase"/>
    <property type="match status" value="1"/>
</dbReference>
<keyword evidence="3" id="KW-0812">Transmembrane</keyword>
<reference evidence="5 6" key="1">
    <citation type="journal article" date="2014" name="Nat. Commun.">
        <title>Klebsormidium flaccidum genome reveals primary factors for plant terrestrial adaptation.</title>
        <authorList>
            <person name="Hori K."/>
            <person name="Maruyama F."/>
            <person name="Fujisawa T."/>
            <person name="Togashi T."/>
            <person name="Yamamoto N."/>
            <person name="Seo M."/>
            <person name="Sato S."/>
            <person name="Yamada T."/>
            <person name="Mori H."/>
            <person name="Tajima N."/>
            <person name="Moriyama T."/>
            <person name="Ikeuchi M."/>
            <person name="Watanabe M."/>
            <person name="Wada H."/>
            <person name="Kobayashi K."/>
            <person name="Saito M."/>
            <person name="Masuda T."/>
            <person name="Sasaki-Sekimoto Y."/>
            <person name="Mashiguchi K."/>
            <person name="Awai K."/>
            <person name="Shimojima M."/>
            <person name="Masuda S."/>
            <person name="Iwai M."/>
            <person name="Nobusawa T."/>
            <person name="Narise T."/>
            <person name="Kondo S."/>
            <person name="Saito H."/>
            <person name="Sato R."/>
            <person name="Murakawa M."/>
            <person name="Ihara Y."/>
            <person name="Oshima-Yamada Y."/>
            <person name="Ohtaka K."/>
            <person name="Satoh M."/>
            <person name="Sonobe K."/>
            <person name="Ishii M."/>
            <person name="Ohtani R."/>
            <person name="Kanamori-Sato M."/>
            <person name="Honoki R."/>
            <person name="Miyazaki D."/>
            <person name="Mochizuki H."/>
            <person name="Umetsu J."/>
            <person name="Higashi K."/>
            <person name="Shibata D."/>
            <person name="Kamiya Y."/>
            <person name="Sato N."/>
            <person name="Nakamura Y."/>
            <person name="Tabata S."/>
            <person name="Ida S."/>
            <person name="Kurokawa K."/>
            <person name="Ohta H."/>
        </authorList>
    </citation>
    <scope>NUCLEOTIDE SEQUENCE [LARGE SCALE GENOMIC DNA]</scope>
    <source>
        <strain evidence="5 6">NIES-2285</strain>
    </source>
</reference>
<protein>
    <submittedName>
        <fullName evidence="5">UDP-glucosyl transferase</fullName>
    </submittedName>
</protein>
<feature type="chain" id="PRO_5012078632" evidence="4">
    <location>
        <begin position="31"/>
        <end position="543"/>
    </location>
</feature>
<feature type="transmembrane region" description="Helical" evidence="3">
    <location>
        <begin position="508"/>
        <end position="529"/>
    </location>
</feature>
<dbReference type="PANTHER" id="PTHR48043">
    <property type="entry name" value="EG:EG0003.4 PROTEIN-RELATED"/>
    <property type="match status" value="1"/>
</dbReference>
<dbReference type="AlphaFoldDB" id="A0A1Y1INQ3"/>
<accession>A0A1Y1INQ3</accession>
<evidence type="ECO:0000256" key="3">
    <source>
        <dbReference type="SAM" id="Phobius"/>
    </source>
</evidence>
<name>A0A1Y1INQ3_KLENI</name>
<keyword evidence="3" id="KW-1133">Transmembrane helix</keyword>
<dbReference type="EMBL" id="DF237567">
    <property type="protein sequence ID" value="GAQ90247.1"/>
    <property type="molecule type" value="Genomic_DNA"/>
</dbReference>
<dbReference type="OrthoDB" id="5835829at2759"/>
<organism evidence="5 6">
    <name type="scientific">Klebsormidium nitens</name>
    <name type="common">Green alga</name>
    <name type="synonym">Ulothrix nitens</name>
    <dbReference type="NCBI Taxonomy" id="105231"/>
    <lineage>
        <taxon>Eukaryota</taxon>
        <taxon>Viridiplantae</taxon>
        <taxon>Streptophyta</taxon>
        <taxon>Klebsormidiophyceae</taxon>
        <taxon>Klebsormidiales</taxon>
        <taxon>Klebsormidiaceae</taxon>
        <taxon>Klebsormidium</taxon>
    </lineage>
</organism>
<proteinExistence type="predicted"/>
<feature type="signal peptide" evidence="4">
    <location>
        <begin position="1"/>
        <end position="30"/>
    </location>
</feature>